<keyword evidence="1 2" id="KW-0129">CBS domain</keyword>
<dbReference type="EMBL" id="RBXP01000015">
    <property type="protein sequence ID" value="RKT58209.1"/>
    <property type="molecule type" value="Genomic_DNA"/>
</dbReference>
<feature type="domain" description="PAS" evidence="3">
    <location>
        <begin position="267"/>
        <end position="339"/>
    </location>
</feature>
<dbReference type="SUPFAM" id="SSF55785">
    <property type="entry name" value="PYP-like sensor domain (PAS domain)"/>
    <property type="match status" value="2"/>
</dbReference>
<dbReference type="InterPro" id="IPR035965">
    <property type="entry name" value="PAS-like_dom_sf"/>
</dbReference>
<dbReference type="InterPro" id="IPR051257">
    <property type="entry name" value="Diverse_CBS-Domain"/>
</dbReference>
<feature type="domain" description="PAS" evidence="3">
    <location>
        <begin position="397"/>
        <end position="439"/>
    </location>
</feature>
<dbReference type="InterPro" id="IPR000014">
    <property type="entry name" value="PAS"/>
</dbReference>
<proteinExistence type="predicted"/>
<dbReference type="SMART" id="SM00091">
    <property type="entry name" value="PAS"/>
    <property type="match status" value="2"/>
</dbReference>
<keyword evidence="7" id="KW-1185">Reference proteome</keyword>
<dbReference type="Pfam" id="PF08447">
    <property type="entry name" value="PAS_3"/>
    <property type="match status" value="1"/>
</dbReference>
<comment type="caution">
    <text evidence="6">The sequence shown here is derived from an EMBL/GenBank/DDBJ whole genome shotgun (WGS) entry which is preliminary data.</text>
</comment>
<evidence type="ECO:0000256" key="1">
    <source>
        <dbReference type="ARBA" id="ARBA00023122"/>
    </source>
</evidence>
<dbReference type="SMART" id="SM00116">
    <property type="entry name" value="CBS"/>
    <property type="match status" value="4"/>
</dbReference>
<dbReference type="Pfam" id="PF13185">
    <property type="entry name" value="GAF_2"/>
    <property type="match status" value="1"/>
</dbReference>
<dbReference type="Proteomes" id="UP000270626">
    <property type="component" value="Unassembled WGS sequence"/>
</dbReference>
<dbReference type="InterPro" id="IPR046342">
    <property type="entry name" value="CBS_dom_sf"/>
</dbReference>
<evidence type="ECO:0000259" key="3">
    <source>
        <dbReference type="PROSITE" id="PS50112"/>
    </source>
</evidence>
<protein>
    <submittedName>
        <fullName evidence="6">PAS domain S-box-containing protein</fullName>
    </submittedName>
</protein>
<dbReference type="NCBIfam" id="TIGR00229">
    <property type="entry name" value="sensory_box"/>
    <property type="match status" value="2"/>
</dbReference>
<accession>A0A495WA00</accession>
<dbReference type="SMART" id="SM00065">
    <property type="entry name" value="GAF"/>
    <property type="match status" value="1"/>
</dbReference>
<dbReference type="InterPro" id="IPR013655">
    <property type="entry name" value="PAS_fold_3"/>
</dbReference>
<dbReference type="SMART" id="SM00086">
    <property type="entry name" value="PAC"/>
    <property type="match status" value="2"/>
</dbReference>
<dbReference type="SUPFAM" id="SSF54631">
    <property type="entry name" value="CBS-domain pair"/>
    <property type="match status" value="2"/>
</dbReference>
<reference evidence="6 7" key="1">
    <citation type="submission" date="2018-10" db="EMBL/GenBank/DDBJ databases">
        <title>Genomic Encyclopedia of Type Strains, Phase IV (KMG-IV): sequencing the most valuable type-strain genomes for metagenomic binning, comparative biology and taxonomic classification.</title>
        <authorList>
            <person name="Goeker M."/>
        </authorList>
    </citation>
    <scope>NUCLEOTIDE SEQUENCE [LARGE SCALE GENOMIC DNA]</scope>
    <source>
        <strain evidence="6 7">DSM 23841</strain>
    </source>
</reference>
<evidence type="ECO:0000313" key="7">
    <source>
        <dbReference type="Proteomes" id="UP000270626"/>
    </source>
</evidence>
<dbReference type="PROSITE" id="PS50113">
    <property type="entry name" value="PAC"/>
    <property type="match status" value="1"/>
</dbReference>
<dbReference type="Gene3D" id="3.30.450.20">
    <property type="entry name" value="PAS domain"/>
    <property type="match status" value="2"/>
</dbReference>
<dbReference type="PANTHER" id="PTHR43080">
    <property type="entry name" value="CBS DOMAIN-CONTAINING PROTEIN CBSX3, MITOCHONDRIAL"/>
    <property type="match status" value="1"/>
</dbReference>
<dbReference type="PROSITE" id="PS50112">
    <property type="entry name" value="PAS"/>
    <property type="match status" value="2"/>
</dbReference>
<feature type="domain" description="CBS" evidence="5">
    <location>
        <begin position="205"/>
        <end position="265"/>
    </location>
</feature>
<dbReference type="AlphaFoldDB" id="A0A495WA00"/>
<evidence type="ECO:0000259" key="4">
    <source>
        <dbReference type="PROSITE" id="PS50113"/>
    </source>
</evidence>
<sequence>MASVAALKLSDIASSEVLTVPAGTPLGDAVACLAERYISSLVVVDGVRPVGILTEWDLLRLLREQVPDTVPVYQVMSAPLVTTRPDIDFAAAQLLMSSHAIRHLVLVDGEGRLAGLASESDFRRQLDNALFEAIRNLQAIIEPIEPLLAPEQALIEVLDLMAERRLDHVLIGCDGVARGIITERDLPRLMQRRPDLRATTAGSVMSTPLQTIDENVSVAEAARRMAALHLRHLVVCGRHGRAVGVIGQHRLLERLSVVLMESGRSRLASQLEVVLEATGVGTWEYDHRRDVVIRSAALNSVLQFARDKVFESFADMLERVVAEDRDKVRQAFHEALAGGAGQFTIDFRVRDGEGQMRWFSSRGRVIERDAGGRPLHSAGVAIDIDPQKRQEAELRRSEARFRDLLEQAPLPMGYVNADGSVAFLNRRFAELFGYALGEVPNLRRWSAHAFPDPDYRAVVAGRWRAAVASARAAQAAVAPVECAVTCGDGSVRIVEIAGVLLGDDCLVTFIDITAQREQQQRLEFGNAILRLISDDAPLPDVLDQVCRRIEARDPALRCSVLLLDDDGRHLRHGAAPSLPGAYCQAIDGAAIGPAVGSCGTAAWRGEAVLVADIASDPLWADYRQLALPHRLAACWSSPIKARDGRVLGTFAIYWATVDPEIPAALRDHVDAATTLAAIAIESAQREAAVRSMHRGLSEADLRLRQQLDELRRWQQVVIGREERVLSLKQEVNALCQRLGEPARYASVELPEGRP</sequence>
<dbReference type="InterPro" id="IPR029016">
    <property type="entry name" value="GAF-like_dom_sf"/>
</dbReference>
<dbReference type="Gene3D" id="3.10.580.10">
    <property type="entry name" value="CBS-domain"/>
    <property type="match status" value="2"/>
</dbReference>
<feature type="domain" description="PAC" evidence="4">
    <location>
        <begin position="343"/>
        <end position="396"/>
    </location>
</feature>
<dbReference type="PROSITE" id="PS51371">
    <property type="entry name" value="CBS"/>
    <property type="match status" value="3"/>
</dbReference>
<evidence type="ECO:0000256" key="2">
    <source>
        <dbReference type="PROSITE-ProRule" id="PRU00703"/>
    </source>
</evidence>
<feature type="domain" description="CBS" evidence="5">
    <location>
        <begin position="13"/>
        <end position="69"/>
    </location>
</feature>
<dbReference type="InterPro" id="IPR001610">
    <property type="entry name" value="PAC"/>
</dbReference>
<dbReference type="InterPro" id="IPR000644">
    <property type="entry name" value="CBS_dom"/>
</dbReference>
<dbReference type="PANTHER" id="PTHR43080:SF2">
    <property type="entry name" value="CBS DOMAIN-CONTAINING PROTEIN"/>
    <property type="match status" value="1"/>
</dbReference>
<organism evidence="6 7">
    <name type="scientific">Azonexus fungiphilus</name>
    <dbReference type="NCBI Taxonomy" id="146940"/>
    <lineage>
        <taxon>Bacteria</taxon>
        <taxon>Pseudomonadati</taxon>
        <taxon>Pseudomonadota</taxon>
        <taxon>Betaproteobacteria</taxon>
        <taxon>Rhodocyclales</taxon>
        <taxon>Azonexaceae</taxon>
        <taxon>Azonexus</taxon>
    </lineage>
</organism>
<evidence type="ECO:0000313" key="6">
    <source>
        <dbReference type="EMBL" id="RKT58209.1"/>
    </source>
</evidence>
<dbReference type="Pfam" id="PF08448">
    <property type="entry name" value="PAS_4"/>
    <property type="match status" value="1"/>
</dbReference>
<dbReference type="Pfam" id="PF00571">
    <property type="entry name" value="CBS"/>
    <property type="match status" value="4"/>
</dbReference>
<dbReference type="InterPro" id="IPR013656">
    <property type="entry name" value="PAS_4"/>
</dbReference>
<name>A0A495WA00_9RHOO</name>
<dbReference type="RefSeq" id="WP_121458467.1">
    <property type="nucleotide sequence ID" value="NZ_RBXP01000015.1"/>
</dbReference>
<evidence type="ECO:0000259" key="5">
    <source>
        <dbReference type="PROSITE" id="PS51371"/>
    </source>
</evidence>
<feature type="domain" description="CBS" evidence="5">
    <location>
        <begin position="76"/>
        <end position="132"/>
    </location>
</feature>
<dbReference type="SUPFAM" id="SSF55781">
    <property type="entry name" value="GAF domain-like"/>
    <property type="match status" value="1"/>
</dbReference>
<dbReference type="InterPro" id="IPR000700">
    <property type="entry name" value="PAS-assoc_C"/>
</dbReference>
<dbReference type="InterPro" id="IPR003018">
    <property type="entry name" value="GAF"/>
</dbReference>
<gene>
    <name evidence="6" type="ORF">DFR40_2153</name>
</gene>
<dbReference type="Gene3D" id="3.30.450.40">
    <property type="match status" value="1"/>
</dbReference>
<dbReference type="OrthoDB" id="8929028at2"/>